<organism evidence="1 2">
    <name type="scientific">Theobroma cacao</name>
    <name type="common">Cacao</name>
    <name type="synonym">Cocoa</name>
    <dbReference type="NCBI Taxonomy" id="3641"/>
    <lineage>
        <taxon>Eukaryota</taxon>
        <taxon>Viridiplantae</taxon>
        <taxon>Streptophyta</taxon>
        <taxon>Embryophyta</taxon>
        <taxon>Tracheophyta</taxon>
        <taxon>Spermatophyta</taxon>
        <taxon>Magnoliopsida</taxon>
        <taxon>eudicotyledons</taxon>
        <taxon>Gunneridae</taxon>
        <taxon>Pentapetalae</taxon>
        <taxon>rosids</taxon>
        <taxon>malvids</taxon>
        <taxon>Malvales</taxon>
        <taxon>Malvaceae</taxon>
        <taxon>Byttnerioideae</taxon>
        <taxon>Theobroma</taxon>
    </lineage>
</organism>
<dbReference type="InParanoid" id="A0A061EVF6"/>
<dbReference type="eggNOG" id="KOG0017">
    <property type="taxonomic scope" value="Eukaryota"/>
</dbReference>
<evidence type="ECO:0000313" key="2">
    <source>
        <dbReference type="Proteomes" id="UP000026915"/>
    </source>
</evidence>
<dbReference type="AlphaFoldDB" id="A0A061EVF6"/>
<dbReference type="HOGENOM" id="CLU_2517149_0_0_1"/>
<proteinExistence type="predicted"/>
<dbReference type="InterPro" id="IPR043128">
    <property type="entry name" value="Rev_trsase/Diguanyl_cyclase"/>
</dbReference>
<evidence type="ECO:0008006" key="3">
    <source>
        <dbReference type="Google" id="ProtNLM"/>
    </source>
</evidence>
<dbReference type="EMBL" id="CM001883">
    <property type="protein sequence ID" value="EOY08781.1"/>
    <property type="molecule type" value="Genomic_DNA"/>
</dbReference>
<dbReference type="Gene3D" id="3.30.70.270">
    <property type="match status" value="1"/>
</dbReference>
<accession>A0A061EVF6</accession>
<name>A0A061EVF6_THECC</name>
<evidence type="ECO:0000313" key="1">
    <source>
        <dbReference type="EMBL" id="EOY08781.1"/>
    </source>
</evidence>
<dbReference type="InterPro" id="IPR043502">
    <property type="entry name" value="DNA/RNA_pol_sf"/>
</dbReference>
<keyword evidence="2" id="KW-1185">Reference proteome</keyword>
<dbReference type="Proteomes" id="UP000026915">
    <property type="component" value="Chromosome 5"/>
</dbReference>
<dbReference type="Gramene" id="EOY08781">
    <property type="protein sequence ID" value="EOY08781"/>
    <property type="gene ID" value="TCM_023921"/>
</dbReference>
<sequence>MDNFFIFGSNFDDCLLNFDRVLRQCEETNLVLNWEKCYFMVQEGMVLIHKVSSKGLEVDKAKIEGIEKLPPPNLVRGILKFPWTH</sequence>
<reference evidence="1 2" key="1">
    <citation type="journal article" date="2013" name="Genome Biol.">
        <title>The genome sequence of the most widely cultivated cacao type and its use to identify candidate genes regulating pod color.</title>
        <authorList>
            <person name="Motamayor J.C."/>
            <person name="Mockaitis K."/>
            <person name="Schmutz J."/>
            <person name="Haiminen N."/>
            <person name="Iii D.L."/>
            <person name="Cornejo O."/>
            <person name="Findley S.D."/>
            <person name="Zheng P."/>
            <person name="Utro F."/>
            <person name="Royaert S."/>
            <person name="Saski C."/>
            <person name="Jenkins J."/>
            <person name="Podicheti R."/>
            <person name="Zhao M."/>
            <person name="Scheffler B.E."/>
            <person name="Stack J.C."/>
            <person name="Feltus F.A."/>
            <person name="Mustiga G.M."/>
            <person name="Amores F."/>
            <person name="Phillips W."/>
            <person name="Marelli J.P."/>
            <person name="May G.D."/>
            <person name="Shapiro H."/>
            <person name="Ma J."/>
            <person name="Bustamante C.D."/>
            <person name="Schnell R.J."/>
            <person name="Main D."/>
            <person name="Gilbert D."/>
            <person name="Parida L."/>
            <person name="Kuhn D.N."/>
        </authorList>
    </citation>
    <scope>NUCLEOTIDE SEQUENCE [LARGE SCALE GENOMIC DNA]</scope>
    <source>
        <strain evidence="2">cv. Matina 1-6</strain>
    </source>
</reference>
<dbReference type="SUPFAM" id="SSF56672">
    <property type="entry name" value="DNA/RNA polymerases"/>
    <property type="match status" value="1"/>
</dbReference>
<protein>
    <recommendedName>
        <fullName evidence="3">Reverse transcriptase domain-containing protein</fullName>
    </recommendedName>
</protein>
<gene>
    <name evidence="1" type="ORF">TCM_023921</name>
</gene>
<dbReference type="OMA" id="EGMVLIH"/>